<dbReference type="GO" id="GO:0006412">
    <property type="term" value="P:translation"/>
    <property type="evidence" value="ECO:0007669"/>
    <property type="project" value="UniProtKB-UniRule"/>
</dbReference>
<evidence type="ECO:0000256" key="1">
    <source>
        <dbReference type="ARBA" id="ARBA00007594"/>
    </source>
</evidence>
<keyword evidence="4 5" id="KW-0687">Ribonucleoprotein</keyword>
<dbReference type="Pfam" id="PF00327">
    <property type="entry name" value="Ribosomal_L30"/>
    <property type="match status" value="1"/>
</dbReference>
<organism evidence="8 9">
    <name type="scientific">Schaalia odontolytica</name>
    <dbReference type="NCBI Taxonomy" id="1660"/>
    <lineage>
        <taxon>Bacteria</taxon>
        <taxon>Bacillati</taxon>
        <taxon>Actinomycetota</taxon>
        <taxon>Actinomycetes</taxon>
        <taxon>Actinomycetales</taxon>
        <taxon>Actinomycetaceae</taxon>
        <taxon>Schaalia</taxon>
    </lineage>
</organism>
<dbReference type="GO" id="GO:0022625">
    <property type="term" value="C:cytosolic large ribosomal subunit"/>
    <property type="evidence" value="ECO:0007669"/>
    <property type="project" value="TreeGrafter"/>
</dbReference>
<dbReference type="Proteomes" id="UP000250192">
    <property type="component" value="Unassembled WGS sequence"/>
</dbReference>
<dbReference type="InterPro" id="IPR005996">
    <property type="entry name" value="Ribosomal_uL30_bac-type"/>
</dbReference>
<dbReference type="RefSeq" id="WP_003790588.1">
    <property type="nucleotide sequence ID" value="NZ_CAUQLB010000009.1"/>
</dbReference>
<name>A0A2X0VE66_9ACTO</name>
<dbReference type="CDD" id="cd01658">
    <property type="entry name" value="Ribosomal_L30"/>
    <property type="match status" value="1"/>
</dbReference>
<evidence type="ECO:0000256" key="4">
    <source>
        <dbReference type="ARBA" id="ARBA00023274"/>
    </source>
</evidence>
<dbReference type="InterPro" id="IPR016082">
    <property type="entry name" value="Ribosomal_uL30_ferredoxin-like"/>
</dbReference>
<reference evidence="7 10" key="2">
    <citation type="submission" date="2019-11" db="EMBL/GenBank/DDBJ databases">
        <title>FDA dAtabase for Regulatory Grade micrObial Sequences (FDA-ARGOS): Supporting development and validation of Infectious Disease Dx tests.</title>
        <authorList>
            <person name="Stonesifer R."/>
            <person name="Tallon L."/>
            <person name="Sadzewicz L."/>
            <person name="Vavikolanu K."/>
            <person name="Mehta A."/>
            <person name="Aluvathingal J."/>
            <person name="Nadendla S."/>
            <person name="Myers T."/>
            <person name="Yan Y."/>
            <person name="Sichtig H."/>
        </authorList>
    </citation>
    <scope>NUCLEOTIDE SEQUENCE [LARGE SCALE GENOMIC DNA]</scope>
    <source>
        <strain evidence="7 10">FDAARGOS_732</strain>
    </source>
</reference>
<dbReference type="GO" id="GO:0003735">
    <property type="term" value="F:structural constituent of ribosome"/>
    <property type="evidence" value="ECO:0007669"/>
    <property type="project" value="InterPro"/>
</dbReference>
<dbReference type="Gene3D" id="3.30.1390.20">
    <property type="entry name" value="Ribosomal protein L30, ferredoxin-like fold domain"/>
    <property type="match status" value="1"/>
</dbReference>
<evidence type="ECO:0000313" key="9">
    <source>
        <dbReference type="Proteomes" id="UP000250192"/>
    </source>
</evidence>
<dbReference type="InterPro" id="IPR036919">
    <property type="entry name" value="Ribo_uL30_ferredoxin-like_sf"/>
</dbReference>
<feature type="domain" description="Large ribosomal subunit protein uL30-like ferredoxin-like fold" evidence="6">
    <location>
        <begin position="5"/>
        <end position="55"/>
    </location>
</feature>
<proteinExistence type="inferred from homology"/>
<gene>
    <name evidence="5 8" type="primary">rpmD</name>
    <name evidence="7" type="ORF">FOC40_03100</name>
    <name evidence="8" type="ORF">NCTC9935_01317</name>
</gene>
<dbReference type="OrthoDB" id="9812790at2"/>
<comment type="similarity">
    <text evidence="1 5">Belongs to the universal ribosomal protein uL30 family.</text>
</comment>
<comment type="subunit">
    <text evidence="2 5">Part of the 50S ribosomal subunit.</text>
</comment>
<dbReference type="GeneID" id="93758592"/>
<dbReference type="PANTHER" id="PTHR15892:SF2">
    <property type="entry name" value="LARGE RIBOSOMAL SUBUNIT PROTEIN UL30M"/>
    <property type="match status" value="1"/>
</dbReference>
<keyword evidence="3 5" id="KW-0689">Ribosomal protein</keyword>
<dbReference type="STRING" id="1660.APY09_00945"/>
<dbReference type="EMBL" id="CP046315">
    <property type="protein sequence ID" value="QGS10484.1"/>
    <property type="molecule type" value="Genomic_DNA"/>
</dbReference>
<dbReference type="Proteomes" id="UP000424490">
    <property type="component" value="Chromosome"/>
</dbReference>
<evidence type="ECO:0000313" key="10">
    <source>
        <dbReference type="Proteomes" id="UP000424490"/>
    </source>
</evidence>
<evidence type="ECO:0000256" key="5">
    <source>
        <dbReference type="HAMAP-Rule" id="MF_01371"/>
    </source>
</evidence>
<evidence type="ECO:0000256" key="3">
    <source>
        <dbReference type="ARBA" id="ARBA00022980"/>
    </source>
</evidence>
<dbReference type="EMBL" id="UAPR01000004">
    <property type="protein sequence ID" value="SPT55807.1"/>
    <property type="molecule type" value="Genomic_DNA"/>
</dbReference>
<sequence length="61" mass="6755">MAKNIKITLVKSSAHAKQNMKDTLRTLGLRKIGQSVVREQTDVVLGAVRTVRHLVTAEEVD</sequence>
<dbReference type="AlphaFoldDB" id="A0A2X0VE66"/>
<dbReference type="HAMAP" id="MF_01371_B">
    <property type="entry name" value="Ribosomal_uL30_B"/>
    <property type="match status" value="1"/>
</dbReference>
<evidence type="ECO:0000313" key="7">
    <source>
        <dbReference type="EMBL" id="QGS10484.1"/>
    </source>
</evidence>
<evidence type="ECO:0000256" key="2">
    <source>
        <dbReference type="ARBA" id="ARBA00011838"/>
    </source>
</evidence>
<dbReference type="PANTHER" id="PTHR15892">
    <property type="entry name" value="MITOCHONDRIAL RIBOSOMAL PROTEIN L30"/>
    <property type="match status" value="1"/>
</dbReference>
<keyword evidence="9" id="KW-1185">Reference proteome</keyword>
<dbReference type="PIRSF" id="PIRSF002211">
    <property type="entry name" value="Ribosomal_L30_bac-type"/>
    <property type="match status" value="1"/>
</dbReference>
<reference evidence="8 9" key="1">
    <citation type="submission" date="2018-06" db="EMBL/GenBank/DDBJ databases">
        <authorList>
            <consortium name="Pathogen Informatics"/>
            <person name="Doyle S."/>
        </authorList>
    </citation>
    <scope>NUCLEOTIDE SEQUENCE [LARGE SCALE GENOMIC DNA]</scope>
    <source>
        <strain evidence="8 9">NCTC9935</strain>
    </source>
</reference>
<dbReference type="SUPFAM" id="SSF55129">
    <property type="entry name" value="Ribosomal protein L30p/L7e"/>
    <property type="match status" value="1"/>
</dbReference>
<dbReference type="NCBIfam" id="TIGR01308">
    <property type="entry name" value="rpmD_bact"/>
    <property type="match status" value="1"/>
</dbReference>
<evidence type="ECO:0000259" key="6">
    <source>
        <dbReference type="Pfam" id="PF00327"/>
    </source>
</evidence>
<protein>
    <recommendedName>
        <fullName evidence="5">Large ribosomal subunit protein uL30</fullName>
    </recommendedName>
</protein>
<evidence type="ECO:0000313" key="8">
    <source>
        <dbReference type="EMBL" id="SPT55807.1"/>
    </source>
</evidence>
<accession>A0A2X0VE66</accession>